<evidence type="ECO:0000256" key="13">
    <source>
        <dbReference type="ARBA" id="ARBA00022968"/>
    </source>
</evidence>
<dbReference type="PANTHER" id="PTHR32282">
    <property type="entry name" value="BINDING PROTEIN TRANSPEPTIDASE, PUTATIVE-RELATED"/>
    <property type="match status" value="1"/>
</dbReference>
<name>A0A3B1AWJ4_9ZZZZ</name>
<dbReference type="GO" id="GO:0005886">
    <property type="term" value="C:plasma membrane"/>
    <property type="evidence" value="ECO:0007669"/>
    <property type="project" value="UniProtKB-SubCell"/>
</dbReference>
<dbReference type="GO" id="GO:0008360">
    <property type="term" value="P:regulation of cell shape"/>
    <property type="evidence" value="ECO:0007669"/>
    <property type="project" value="UniProtKB-KW"/>
</dbReference>
<evidence type="ECO:0000313" key="27">
    <source>
        <dbReference type="EMBL" id="VAX10409.1"/>
    </source>
</evidence>
<evidence type="ECO:0000256" key="23">
    <source>
        <dbReference type="SAM" id="Phobius"/>
    </source>
</evidence>
<dbReference type="SUPFAM" id="SSF53955">
    <property type="entry name" value="Lysozyme-like"/>
    <property type="match status" value="1"/>
</dbReference>
<dbReference type="EMBL" id="UOFX01000071">
    <property type="protein sequence ID" value="VAX10409.1"/>
    <property type="molecule type" value="Genomic_DNA"/>
</dbReference>
<evidence type="ECO:0000256" key="5">
    <source>
        <dbReference type="ARBA" id="ARBA00022519"/>
    </source>
</evidence>
<dbReference type="NCBIfam" id="TIGR02074">
    <property type="entry name" value="PBP_1a_fam"/>
    <property type="match status" value="1"/>
</dbReference>
<comment type="subcellular location">
    <subcellularLocation>
        <location evidence="1">Cell inner membrane</location>
        <topology evidence="1">Single-pass type II membrane protein</topology>
    </subcellularLocation>
</comment>
<dbReference type="InterPro" id="IPR036950">
    <property type="entry name" value="PBP_transglycosylase"/>
</dbReference>
<keyword evidence="18" id="KW-0511">Multifunctional enzyme</keyword>
<dbReference type="GO" id="GO:0008658">
    <property type="term" value="F:penicillin binding"/>
    <property type="evidence" value="ECO:0007669"/>
    <property type="project" value="InterPro"/>
</dbReference>
<dbReference type="Gene3D" id="3.40.710.10">
    <property type="entry name" value="DD-peptidase/beta-lactamase superfamily"/>
    <property type="match status" value="2"/>
</dbReference>
<dbReference type="GO" id="GO:0071555">
    <property type="term" value="P:cell wall organization"/>
    <property type="evidence" value="ECO:0007669"/>
    <property type="project" value="UniProtKB-KW"/>
</dbReference>
<gene>
    <name evidence="27" type="ORF">MNBD_GAMMA26-183</name>
</gene>
<keyword evidence="14" id="KW-0573">Peptidoglycan synthesis</keyword>
<keyword evidence="16 23" id="KW-0472">Membrane</keyword>
<keyword evidence="10 23" id="KW-0812">Transmembrane</keyword>
<accession>A0A3B1AWJ4</accession>
<dbReference type="AlphaFoldDB" id="A0A3B1AWJ4"/>
<reference evidence="27" key="1">
    <citation type="submission" date="2018-06" db="EMBL/GenBank/DDBJ databases">
        <authorList>
            <person name="Zhirakovskaya E."/>
        </authorList>
    </citation>
    <scope>NUCLEOTIDE SEQUENCE</scope>
</reference>
<evidence type="ECO:0000256" key="7">
    <source>
        <dbReference type="ARBA" id="ARBA00022670"/>
    </source>
</evidence>
<dbReference type="GO" id="GO:0009252">
    <property type="term" value="P:peptidoglycan biosynthetic process"/>
    <property type="evidence" value="ECO:0007669"/>
    <property type="project" value="UniProtKB-KW"/>
</dbReference>
<dbReference type="GO" id="GO:0046677">
    <property type="term" value="P:response to antibiotic"/>
    <property type="evidence" value="ECO:0007669"/>
    <property type="project" value="UniProtKB-KW"/>
</dbReference>
<protein>
    <recommendedName>
        <fullName evidence="3">Penicillin-binding protein 1A</fullName>
        <ecNumber evidence="21">2.4.99.28</ecNumber>
        <ecNumber evidence="2">3.4.16.4</ecNumber>
    </recommendedName>
</protein>
<evidence type="ECO:0000256" key="18">
    <source>
        <dbReference type="ARBA" id="ARBA00023268"/>
    </source>
</evidence>
<dbReference type="EC" id="2.4.99.28" evidence="21"/>
<keyword evidence="13" id="KW-0735">Signal-anchor</keyword>
<dbReference type="GO" id="GO:0030288">
    <property type="term" value="C:outer membrane-bounded periplasmic space"/>
    <property type="evidence" value="ECO:0007669"/>
    <property type="project" value="TreeGrafter"/>
</dbReference>
<evidence type="ECO:0000256" key="6">
    <source>
        <dbReference type="ARBA" id="ARBA00022645"/>
    </source>
</evidence>
<dbReference type="InterPro" id="IPR012338">
    <property type="entry name" value="Beta-lactam/transpept-like"/>
</dbReference>
<keyword evidence="15 23" id="KW-1133">Transmembrane helix</keyword>
<dbReference type="InterPro" id="IPR050396">
    <property type="entry name" value="Glycosyltr_51/Transpeptidase"/>
</dbReference>
<dbReference type="InterPro" id="IPR001264">
    <property type="entry name" value="Glyco_trans_51"/>
</dbReference>
<evidence type="ECO:0000259" key="24">
    <source>
        <dbReference type="Pfam" id="PF00905"/>
    </source>
</evidence>
<evidence type="ECO:0000256" key="3">
    <source>
        <dbReference type="ARBA" id="ARBA00018638"/>
    </source>
</evidence>
<evidence type="ECO:0000256" key="21">
    <source>
        <dbReference type="ARBA" id="ARBA00044770"/>
    </source>
</evidence>
<organism evidence="27">
    <name type="scientific">hydrothermal vent metagenome</name>
    <dbReference type="NCBI Taxonomy" id="652676"/>
    <lineage>
        <taxon>unclassified sequences</taxon>
        <taxon>metagenomes</taxon>
        <taxon>ecological metagenomes</taxon>
    </lineage>
</organism>
<dbReference type="Pfam" id="PF00905">
    <property type="entry name" value="Transpeptidase"/>
    <property type="match status" value="1"/>
</dbReference>
<evidence type="ECO:0000256" key="11">
    <source>
        <dbReference type="ARBA" id="ARBA00022801"/>
    </source>
</evidence>
<evidence type="ECO:0000256" key="15">
    <source>
        <dbReference type="ARBA" id="ARBA00022989"/>
    </source>
</evidence>
<dbReference type="InterPro" id="IPR031376">
    <property type="entry name" value="PCB_OB"/>
</dbReference>
<evidence type="ECO:0000256" key="17">
    <source>
        <dbReference type="ARBA" id="ARBA00023251"/>
    </source>
</evidence>
<evidence type="ECO:0000256" key="9">
    <source>
        <dbReference type="ARBA" id="ARBA00022679"/>
    </source>
</evidence>
<evidence type="ECO:0000256" key="10">
    <source>
        <dbReference type="ARBA" id="ARBA00022692"/>
    </source>
</evidence>
<dbReference type="GO" id="GO:0009002">
    <property type="term" value="F:serine-type D-Ala-D-Ala carboxypeptidase activity"/>
    <property type="evidence" value="ECO:0007669"/>
    <property type="project" value="UniProtKB-EC"/>
</dbReference>
<dbReference type="GO" id="GO:0008955">
    <property type="term" value="F:peptidoglycan glycosyltransferase activity"/>
    <property type="evidence" value="ECO:0007669"/>
    <property type="project" value="UniProtKB-EC"/>
</dbReference>
<evidence type="ECO:0000256" key="2">
    <source>
        <dbReference type="ARBA" id="ARBA00012448"/>
    </source>
</evidence>
<dbReference type="InterPro" id="IPR023346">
    <property type="entry name" value="Lysozyme-like_dom_sf"/>
</dbReference>
<dbReference type="SUPFAM" id="SSF56601">
    <property type="entry name" value="beta-lactamase/transpeptidase-like"/>
    <property type="match status" value="1"/>
</dbReference>
<evidence type="ECO:0000259" key="25">
    <source>
        <dbReference type="Pfam" id="PF00912"/>
    </source>
</evidence>
<keyword evidence="4" id="KW-1003">Cell membrane</keyword>
<evidence type="ECO:0000259" key="26">
    <source>
        <dbReference type="Pfam" id="PF17092"/>
    </source>
</evidence>
<dbReference type="GO" id="GO:0006508">
    <property type="term" value="P:proteolysis"/>
    <property type="evidence" value="ECO:0007669"/>
    <property type="project" value="UniProtKB-KW"/>
</dbReference>
<dbReference type="Pfam" id="PF00912">
    <property type="entry name" value="Transgly"/>
    <property type="match status" value="1"/>
</dbReference>
<dbReference type="Gene3D" id="1.10.3810.10">
    <property type="entry name" value="Biosynthetic peptidoglycan transglycosylase-like"/>
    <property type="match status" value="1"/>
</dbReference>
<keyword evidence="5" id="KW-0997">Cell inner membrane</keyword>
<feature type="domain" description="Penicillin-binding protein transpeptidase" evidence="24">
    <location>
        <begin position="434"/>
        <end position="699"/>
    </location>
</feature>
<keyword evidence="19" id="KW-0961">Cell wall biogenesis/degradation</keyword>
<keyword evidence="7" id="KW-0645">Protease</keyword>
<feature type="transmembrane region" description="Helical" evidence="23">
    <location>
        <begin position="12"/>
        <end position="33"/>
    </location>
</feature>
<dbReference type="PANTHER" id="PTHR32282:SF27">
    <property type="entry name" value="PENICILLIN-BINDING PROTEIN 1A"/>
    <property type="match status" value="1"/>
</dbReference>
<proteinExistence type="predicted"/>
<keyword evidence="12" id="KW-0133">Cell shape</keyword>
<dbReference type="InterPro" id="IPR001460">
    <property type="entry name" value="PCN-bd_Tpept"/>
</dbReference>
<dbReference type="FunFam" id="1.10.3810.10:FF:000003">
    <property type="entry name" value="Penicillin-binding protein 1a"/>
    <property type="match status" value="1"/>
</dbReference>
<keyword evidence="6" id="KW-0121">Carboxypeptidase</keyword>
<dbReference type="EC" id="3.4.16.4" evidence="2"/>
<comment type="catalytic activity">
    <reaction evidence="22">
        <text>[GlcNAc-(1-&gt;4)-Mur2Ac(oyl-L-Ala-gamma-D-Glu-L-Lys-D-Ala-D-Ala)](n)-di-trans,octa-cis-undecaprenyl diphosphate + beta-D-GlcNAc-(1-&gt;4)-Mur2Ac(oyl-L-Ala-gamma-D-Glu-L-Lys-D-Ala-D-Ala)-di-trans,octa-cis-undecaprenyl diphosphate = [GlcNAc-(1-&gt;4)-Mur2Ac(oyl-L-Ala-gamma-D-Glu-L-Lys-D-Ala-D-Ala)](n+1)-di-trans,octa-cis-undecaprenyl diphosphate + di-trans,octa-cis-undecaprenyl diphosphate + H(+)</text>
        <dbReference type="Rhea" id="RHEA:23708"/>
        <dbReference type="Rhea" id="RHEA-COMP:9602"/>
        <dbReference type="Rhea" id="RHEA-COMP:9603"/>
        <dbReference type="ChEBI" id="CHEBI:15378"/>
        <dbReference type="ChEBI" id="CHEBI:58405"/>
        <dbReference type="ChEBI" id="CHEBI:60033"/>
        <dbReference type="ChEBI" id="CHEBI:78435"/>
        <dbReference type="EC" id="2.4.99.28"/>
    </reaction>
</comment>
<keyword evidence="8 27" id="KW-0328">Glycosyltransferase</keyword>
<evidence type="ECO:0000256" key="14">
    <source>
        <dbReference type="ARBA" id="ARBA00022984"/>
    </source>
</evidence>
<evidence type="ECO:0000256" key="1">
    <source>
        <dbReference type="ARBA" id="ARBA00004249"/>
    </source>
</evidence>
<dbReference type="Pfam" id="PF17092">
    <property type="entry name" value="PCB_OB"/>
    <property type="match status" value="1"/>
</dbReference>
<keyword evidence="11" id="KW-0378">Hydrolase</keyword>
<feature type="domain" description="Penicillin-binding protein OB-like" evidence="26">
    <location>
        <begin position="320"/>
        <end position="432"/>
    </location>
</feature>
<sequence>MNRLIKLVKFGTFLALFGTIAAVTSLAAAYYYLKSDLPSVETLKDIRLQVPLRIFSRDHRLIAEFGEKRRVPLSYGEVPDQMILAFLAAEDDRFFKHPGVDYKGILRAVVKLIKSGHRRQGGSTITMQVARNFFLTSERTYTRKLKEIFLALRIEQKLEKQDIFELYLNKIYLGHRAYGVGAAAQVYYGKRIEELSLAEIAMIAGLPKAPSSYNPLANPERALMRRNYILGRMAKLDFISSNESKAAILAPVTAALHALTPEVEAPYLAEMVRAELVERFGSEAYTQGYQVYTTLDSRLQAAANVALQKALIAYDRRHGFRGVKQHLDLAETSTEQGWDEFLADQKTVGGLQPGLVTDVLEHSVTVYLGSTESIEIDWDGLKWARPYIDENRREPVPDNAGEILAAGDLIRVQSIAKDGDDPSWRLAQIPAVEGALVSIEPKDGALVALVGGFDFYNSKFNRVTQAKRQPGSGFKPVIYSAALDEGYTAASLINDAPVVFDDPSLEAAWRPENYSGKFFGPTRLRFALTKSRNLVSIRLLRAIGVQRALQQAEKFGFDASKLPRNLSLALGSGAVTLLQMASNYSVLANGGFQIKPYFIEHIEDGQRNTILRAAPLRVCSNCDLAKKTEDDGAQVKGLAENLAPRVISPENHFLMNSMMRDVIKRGTGRKARSLGRNDLAGKTGTTNDQRDAWFNGFHPDLVAVIWVGFDSFKPLGKGEVGGKAALPAWIDYMKVALKNRPEHPLEMPPGMVTVRIDPETGQRAGVDQKSAIFEHFRAANVPKELPASAITSPDGGPIVAPKEEQAEIF</sequence>
<evidence type="ECO:0000256" key="16">
    <source>
        <dbReference type="ARBA" id="ARBA00023136"/>
    </source>
</evidence>
<evidence type="ECO:0000256" key="22">
    <source>
        <dbReference type="ARBA" id="ARBA00049902"/>
    </source>
</evidence>
<evidence type="ECO:0000256" key="20">
    <source>
        <dbReference type="ARBA" id="ARBA00034000"/>
    </source>
</evidence>
<evidence type="ECO:0000256" key="19">
    <source>
        <dbReference type="ARBA" id="ARBA00023316"/>
    </source>
</evidence>
<evidence type="ECO:0000256" key="12">
    <source>
        <dbReference type="ARBA" id="ARBA00022960"/>
    </source>
</evidence>
<keyword evidence="9 27" id="KW-0808">Transferase</keyword>
<evidence type="ECO:0000256" key="4">
    <source>
        <dbReference type="ARBA" id="ARBA00022475"/>
    </source>
</evidence>
<evidence type="ECO:0000256" key="8">
    <source>
        <dbReference type="ARBA" id="ARBA00022676"/>
    </source>
</evidence>
<feature type="domain" description="Glycosyl transferase family 51" evidence="25">
    <location>
        <begin position="60"/>
        <end position="233"/>
    </location>
</feature>
<keyword evidence="17" id="KW-0046">Antibiotic resistance</keyword>
<comment type="catalytic activity">
    <reaction evidence="20">
        <text>Preferential cleavage: (Ac)2-L-Lys-D-Ala-|-D-Ala. Also transpeptidation of peptidyl-alanyl moieties that are N-acyl substituents of D-alanine.</text>
        <dbReference type="EC" id="3.4.16.4"/>
    </reaction>
</comment>